<reference evidence="12" key="1">
    <citation type="submission" date="2016-04" db="EMBL/GenBank/DDBJ databases">
        <authorList>
            <person name="Evans L.H."/>
            <person name="Alamgir A."/>
            <person name="Owens N."/>
            <person name="Weber N.D."/>
            <person name="Virtaneva K."/>
            <person name="Barbian K."/>
            <person name="Babar A."/>
            <person name="Rosenke K."/>
        </authorList>
    </citation>
    <scope>NUCLEOTIDE SEQUENCE [LARGE SCALE GENOMIC DNA]</scope>
    <source>
        <strain evidence="12">CBS 101.48</strain>
    </source>
</reference>
<dbReference type="Proteomes" id="UP000078561">
    <property type="component" value="Unassembled WGS sequence"/>
</dbReference>
<dbReference type="GO" id="GO:0005634">
    <property type="term" value="C:nucleus"/>
    <property type="evidence" value="ECO:0007669"/>
    <property type="project" value="UniProtKB-SubCell"/>
</dbReference>
<accession>A0A163KFQ2</accession>
<dbReference type="GO" id="GO:0008270">
    <property type="term" value="F:zinc ion binding"/>
    <property type="evidence" value="ECO:0007669"/>
    <property type="project" value="UniProtKB-KW"/>
</dbReference>
<keyword evidence="4 9" id="KW-0863">Zinc-finger</keyword>
<sequence>MAPQLPSKKRTFRRLKQFRCEGYGDCNMHTGEKPFHCDYPDCTKQFSRFDNMRQHAQTHLKTKLTTTTHTASGHDDIHIQPKPHHQPLLQPSSSSLKRRKDSDSDRFPKTQGTSINNNSQNGLISPVSLSGTFDDTSQRKKQDLDTLTQDELDALDALNQFRQSPSDGPLV</sequence>
<dbReference type="PANTHER" id="PTHR47428">
    <property type="entry name" value="REGULATORY PROTEIN MIG1-RELATED"/>
    <property type="match status" value="1"/>
</dbReference>
<evidence type="ECO:0000256" key="3">
    <source>
        <dbReference type="ARBA" id="ARBA00022737"/>
    </source>
</evidence>
<evidence type="ECO:0000256" key="2">
    <source>
        <dbReference type="ARBA" id="ARBA00022723"/>
    </source>
</evidence>
<dbReference type="GO" id="GO:0000433">
    <property type="term" value="P:carbon catabolite repression of transcription from RNA polymerase II promoter by glucose"/>
    <property type="evidence" value="ECO:0007669"/>
    <property type="project" value="TreeGrafter"/>
</dbReference>
<feature type="domain" description="C2H2-type" evidence="11">
    <location>
        <begin position="35"/>
        <end position="64"/>
    </location>
</feature>
<dbReference type="InterPro" id="IPR013087">
    <property type="entry name" value="Znf_C2H2_type"/>
</dbReference>
<keyword evidence="3" id="KW-0677">Repeat</keyword>
<feature type="compositionally biased region" description="Polar residues" evidence="10">
    <location>
        <begin position="110"/>
        <end position="135"/>
    </location>
</feature>
<dbReference type="AlphaFoldDB" id="A0A163KFQ2"/>
<evidence type="ECO:0000313" key="13">
    <source>
        <dbReference type="Proteomes" id="UP000078561"/>
    </source>
</evidence>
<organism evidence="12">
    <name type="scientific">Absidia glauca</name>
    <name type="common">Pin mould</name>
    <dbReference type="NCBI Taxonomy" id="4829"/>
    <lineage>
        <taxon>Eukaryota</taxon>
        <taxon>Fungi</taxon>
        <taxon>Fungi incertae sedis</taxon>
        <taxon>Mucoromycota</taxon>
        <taxon>Mucoromycotina</taxon>
        <taxon>Mucoromycetes</taxon>
        <taxon>Mucorales</taxon>
        <taxon>Cunninghamellaceae</taxon>
        <taxon>Absidia</taxon>
    </lineage>
</organism>
<keyword evidence="5" id="KW-0862">Zinc</keyword>
<comment type="subcellular location">
    <subcellularLocation>
        <location evidence="1">Nucleus</location>
    </subcellularLocation>
</comment>
<name>A0A163KFQ2_ABSGL</name>
<keyword evidence="13" id="KW-1185">Reference proteome</keyword>
<dbReference type="InterPro" id="IPR036236">
    <property type="entry name" value="Znf_C2H2_sf"/>
</dbReference>
<dbReference type="STRING" id="4829.A0A163KFQ2"/>
<dbReference type="SUPFAM" id="SSF57667">
    <property type="entry name" value="beta-beta-alpha zinc fingers"/>
    <property type="match status" value="1"/>
</dbReference>
<dbReference type="GO" id="GO:0005737">
    <property type="term" value="C:cytoplasm"/>
    <property type="evidence" value="ECO:0007669"/>
    <property type="project" value="TreeGrafter"/>
</dbReference>
<dbReference type="PROSITE" id="PS00028">
    <property type="entry name" value="ZINC_FINGER_C2H2_1"/>
    <property type="match status" value="1"/>
</dbReference>
<dbReference type="InterPro" id="IPR051007">
    <property type="entry name" value="creA/MIG_C2H2-ZnF"/>
</dbReference>
<evidence type="ECO:0000313" key="12">
    <source>
        <dbReference type="EMBL" id="SAM07683.1"/>
    </source>
</evidence>
<keyword evidence="8" id="KW-0539">Nucleus</keyword>
<evidence type="ECO:0000256" key="9">
    <source>
        <dbReference type="PROSITE-ProRule" id="PRU00042"/>
    </source>
</evidence>
<protein>
    <recommendedName>
        <fullName evidence="11">C2H2-type domain-containing protein</fullName>
    </recommendedName>
</protein>
<dbReference type="OrthoDB" id="10018191at2759"/>
<evidence type="ECO:0000256" key="1">
    <source>
        <dbReference type="ARBA" id="ARBA00004123"/>
    </source>
</evidence>
<keyword evidence="6" id="KW-0805">Transcription regulation</keyword>
<dbReference type="PROSITE" id="PS50157">
    <property type="entry name" value="ZINC_FINGER_C2H2_2"/>
    <property type="match status" value="1"/>
</dbReference>
<dbReference type="Gene3D" id="3.30.160.60">
    <property type="entry name" value="Classic Zinc Finger"/>
    <property type="match status" value="1"/>
</dbReference>
<keyword evidence="7" id="KW-0804">Transcription</keyword>
<feature type="region of interest" description="Disordered" evidence="10">
    <location>
        <begin position="65"/>
        <end position="145"/>
    </location>
</feature>
<evidence type="ECO:0000256" key="8">
    <source>
        <dbReference type="ARBA" id="ARBA00023242"/>
    </source>
</evidence>
<feature type="compositionally biased region" description="Low complexity" evidence="10">
    <location>
        <begin position="86"/>
        <end position="95"/>
    </location>
</feature>
<evidence type="ECO:0000256" key="5">
    <source>
        <dbReference type="ARBA" id="ARBA00022833"/>
    </source>
</evidence>
<evidence type="ECO:0000256" key="7">
    <source>
        <dbReference type="ARBA" id="ARBA00023163"/>
    </source>
</evidence>
<keyword evidence="2" id="KW-0479">Metal-binding</keyword>
<proteinExistence type="predicted"/>
<dbReference type="EMBL" id="LT554760">
    <property type="protein sequence ID" value="SAM07683.1"/>
    <property type="molecule type" value="Genomic_DNA"/>
</dbReference>
<evidence type="ECO:0000259" key="11">
    <source>
        <dbReference type="PROSITE" id="PS50157"/>
    </source>
</evidence>
<evidence type="ECO:0000256" key="4">
    <source>
        <dbReference type="ARBA" id="ARBA00022771"/>
    </source>
</evidence>
<dbReference type="InParanoid" id="A0A163KFQ2"/>
<evidence type="ECO:0000256" key="10">
    <source>
        <dbReference type="SAM" id="MobiDB-lite"/>
    </source>
</evidence>
<evidence type="ECO:0000256" key="6">
    <source>
        <dbReference type="ARBA" id="ARBA00023015"/>
    </source>
</evidence>
<gene>
    <name evidence="12" type="primary">ABSGL_13326.1 scaffold 13659</name>
</gene>
<dbReference type="GO" id="GO:0000978">
    <property type="term" value="F:RNA polymerase II cis-regulatory region sequence-specific DNA binding"/>
    <property type="evidence" value="ECO:0007669"/>
    <property type="project" value="TreeGrafter"/>
</dbReference>
<dbReference type="PANTHER" id="PTHR47428:SF2">
    <property type="entry name" value="ZINC FINGER PROTEIN RSV1"/>
    <property type="match status" value="1"/>
</dbReference>